<dbReference type="AlphaFoldDB" id="A0A9D3SNP4"/>
<feature type="chain" id="PRO_5039081962" description="Ig-like domain-containing protein" evidence="1">
    <location>
        <begin position="25"/>
        <end position="210"/>
    </location>
</feature>
<reference evidence="3 4" key="1">
    <citation type="submission" date="2021-06" db="EMBL/GenBank/DDBJ databases">
        <title>Chromosome-level genome assembly of the red-tail catfish (Hemibagrus wyckioides).</title>
        <authorList>
            <person name="Shao F."/>
        </authorList>
    </citation>
    <scope>NUCLEOTIDE SEQUENCE [LARGE SCALE GENOMIC DNA]</scope>
    <source>
        <strain evidence="3">EC202008001</strain>
        <tissue evidence="3">Blood</tissue>
    </source>
</reference>
<dbReference type="InterPro" id="IPR013783">
    <property type="entry name" value="Ig-like_fold"/>
</dbReference>
<evidence type="ECO:0000313" key="4">
    <source>
        <dbReference type="Proteomes" id="UP000824219"/>
    </source>
</evidence>
<dbReference type="InterPro" id="IPR007110">
    <property type="entry name" value="Ig-like_dom"/>
</dbReference>
<dbReference type="InterPro" id="IPR036179">
    <property type="entry name" value="Ig-like_dom_sf"/>
</dbReference>
<dbReference type="OrthoDB" id="10006996at2759"/>
<gene>
    <name evidence="3" type="ORF">KOW79_004831</name>
</gene>
<dbReference type="PROSITE" id="PS50835">
    <property type="entry name" value="IG_LIKE"/>
    <property type="match status" value="1"/>
</dbReference>
<keyword evidence="4" id="KW-1185">Reference proteome</keyword>
<comment type="caution">
    <text evidence="3">The sequence shown here is derived from an EMBL/GenBank/DDBJ whole genome shotgun (WGS) entry which is preliminary data.</text>
</comment>
<proteinExistence type="predicted"/>
<organism evidence="3 4">
    <name type="scientific">Hemibagrus wyckioides</name>
    <dbReference type="NCBI Taxonomy" id="337641"/>
    <lineage>
        <taxon>Eukaryota</taxon>
        <taxon>Metazoa</taxon>
        <taxon>Chordata</taxon>
        <taxon>Craniata</taxon>
        <taxon>Vertebrata</taxon>
        <taxon>Euteleostomi</taxon>
        <taxon>Actinopterygii</taxon>
        <taxon>Neopterygii</taxon>
        <taxon>Teleostei</taxon>
        <taxon>Ostariophysi</taxon>
        <taxon>Siluriformes</taxon>
        <taxon>Bagridae</taxon>
        <taxon>Hemibagrus</taxon>
    </lineage>
</organism>
<evidence type="ECO:0000256" key="1">
    <source>
        <dbReference type="SAM" id="SignalP"/>
    </source>
</evidence>
<feature type="signal peptide" evidence="1">
    <location>
        <begin position="1"/>
        <end position="24"/>
    </location>
</feature>
<dbReference type="Gene3D" id="2.60.40.10">
    <property type="entry name" value="Immunoglobulins"/>
    <property type="match status" value="1"/>
</dbReference>
<keyword evidence="1" id="KW-0732">Signal</keyword>
<evidence type="ECO:0000259" key="2">
    <source>
        <dbReference type="PROSITE" id="PS50835"/>
    </source>
</evidence>
<dbReference type="SUPFAM" id="SSF48726">
    <property type="entry name" value="Immunoglobulin"/>
    <property type="match status" value="1"/>
</dbReference>
<evidence type="ECO:0000313" key="3">
    <source>
        <dbReference type="EMBL" id="KAG7330862.1"/>
    </source>
</evidence>
<protein>
    <recommendedName>
        <fullName evidence="2">Ig-like domain-containing protein</fullName>
    </recommendedName>
</protein>
<name>A0A9D3SNP4_9TELE</name>
<sequence>MDCYGVLSAILITVSFASLHQVSSGEEAMVELSQEARTEYLVPVVVRVTTETAEVYECVHGGDPENVNYTWYRQDWPSLPDGTKVEGNKLHFTHSTSDLNGLYGCIVINERGTSIAYLYRNVQECFLNWILKRCSWQLVKVIPAENDNVYQCITEPEMENPKYTWRREHQSGLPKGVLHLVQSIGTSERCIPSFNRNRETASMKNVKKYS</sequence>
<dbReference type="EMBL" id="JAHKSW010000006">
    <property type="protein sequence ID" value="KAG7330862.1"/>
    <property type="molecule type" value="Genomic_DNA"/>
</dbReference>
<accession>A0A9D3SNP4</accession>
<dbReference type="Proteomes" id="UP000824219">
    <property type="component" value="Linkage Group LG06"/>
</dbReference>
<feature type="domain" description="Ig-like" evidence="2">
    <location>
        <begin position="43"/>
        <end position="116"/>
    </location>
</feature>